<feature type="domain" description="Aftiphilin clathrin-binding box" evidence="2">
    <location>
        <begin position="536"/>
        <end position="613"/>
    </location>
</feature>
<dbReference type="GeneID" id="140599254"/>
<feature type="region of interest" description="Disordered" evidence="1">
    <location>
        <begin position="448"/>
        <end position="482"/>
    </location>
</feature>
<protein>
    <submittedName>
        <fullName evidence="4">Uncharacterized protein CLBA1</fullName>
    </submittedName>
</protein>
<feature type="compositionally biased region" description="Basic and acidic residues" evidence="1">
    <location>
        <begin position="44"/>
        <end position="77"/>
    </location>
</feature>
<feature type="region of interest" description="Disordered" evidence="1">
    <location>
        <begin position="252"/>
        <end position="436"/>
    </location>
</feature>
<keyword evidence="3" id="KW-1185">Reference proteome</keyword>
<feature type="compositionally biased region" description="Low complexity" evidence="1">
    <location>
        <begin position="192"/>
        <end position="204"/>
    </location>
</feature>
<feature type="compositionally biased region" description="Low complexity" evidence="1">
    <location>
        <begin position="393"/>
        <end position="409"/>
    </location>
</feature>
<dbReference type="InterPro" id="IPR029205">
    <property type="entry name" value="Clathrin-bd"/>
</dbReference>
<feature type="compositionally biased region" description="Pro residues" evidence="1">
    <location>
        <begin position="342"/>
        <end position="356"/>
    </location>
</feature>
<dbReference type="RefSeq" id="XP_072616590.1">
    <property type="nucleotide sequence ID" value="XM_072760489.1"/>
</dbReference>
<name>A0ABM5AP70_VULVU</name>
<feature type="compositionally biased region" description="Pro residues" evidence="1">
    <location>
        <begin position="101"/>
        <end position="118"/>
    </location>
</feature>
<proteinExistence type="predicted"/>
<reference evidence="4" key="1">
    <citation type="submission" date="2025-08" db="UniProtKB">
        <authorList>
            <consortium name="RefSeq"/>
        </authorList>
    </citation>
    <scope>IDENTIFICATION</scope>
    <source>
        <tissue evidence="4">Cell line</tissue>
    </source>
</reference>
<organism evidence="3 4">
    <name type="scientific">Vulpes vulpes</name>
    <name type="common">Red fox</name>
    <dbReference type="NCBI Taxonomy" id="9627"/>
    <lineage>
        <taxon>Eukaryota</taxon>
        <taxon>Metazoa</taxon>
        <taxon>Chordata</taxon>
        <taxon>Craniata</taxon>
        <taxon>Vertebrata</taxon>
        <taxon>Euteleostomi</taxon>
        <taxon>Mammalia</taxon>
        <taxon>Eutheria</taxon>
        <taxon>Laurasiatheria</taxon>
        <taxon>Carnivora</taxon>
        <taxon>Caniformia</taxon>
        <taxon>Canidae</taxon>
        <taxon>Vulpes</taxon>
    </lineage>
</organism>
<feature type="compositionally biased region" description="Basic residues" evidence="1">
    <location>
        <begin position="284"/>
        <end position="302"/>
    </location>
</feature>
<gene>
    <name evidence="4" type="primary">CLBA1</name>
</gene>
<dbReference type="PANTHER" id="PTHR16156:SF7">
    <property type="entry name" value="CLATHRIN BINDING BOX OF AFTIPHILIN CONTAINING 1"/>
    <property type="match status" value="1"/>
</dbReference>
<dbReference type="Pfam" id="PF15045">
    <property type="entry name" value="Clathrin_bdg"/>
    <property type="match status" value="1"/>
</dbReference>
<accession>A0ABM5AP70</accession>
<feature type="compositionally biased region" description="Low complexity" evidence="1">
    <location>
        <begin position="357"/>
        <end position="385"/>
    </location>
</feature>
<evidence type="ECO:0000259" key="2">
    <source>
        <dbReference type="Pfam" id="PF15045"/>
    </source>
</evidence>
<feature type="region of interest" description="Disordered" evidence="1">
    <location>
        <begin position="37"/>
        <end position="221"/>
    </location>
</feature>
<feature type="compositionally biased region" description="Basic residues" evidence="1">
    <location>
        <begin position="159"/>
        <end position="168"/>
    </location>
</feature>
<evidence type="ECO:0000313" key="3">
    <source>
        <dbReference type="Proteomes" id="UP001652641"/>
    </source>
</evidence>
<evidence type="ECO:0000256" key="1">
    <source>
        <dbReference type="SAM" id="MobiDB-lite"/>
    </source>
</evidence>
<dbReference type="PANTHER" id="PTHR16156">
    <property type="entry name" value="AFTIPHILIN A-RELATED"/>
    <property type="match status" value="1"/>
</dbReference>
<sequence>MTFTPPPCCRLLPRTLWAGGGTPEPCLVGQPRQHLPDITALGLRRRDTQTREPDLERGQTDDKAPASHSAGRGEGDTHLPLPSTGHSVAPHPAAALGASPAEPPPRRPASPTVDPPSPKSVVLRPQSRAPGKPGCRSPCQDGSTTWKQSHIAAPGGAGRRARRVRSRTARLWPRPGRGPHAGWSRQRGRDPGVTGAEGARGATGRRSDLPAPRRGSQSRRCSARERAAAVGVKPFKLEQLCAPPPQLEAWPLAGGPSPAQSAQLLAGGARGRLSAIPSTEAARGRGRGRGRGTRSPRRGGRGRRADVTTAAAAGLARSVAGQRAGVGIAARAGRGGSGRPGPRLPSAPPGAPPPRPALALGPEAPARRCGCTSPAPRLPGSPARGRGPGGAAMQGQRQRGAGPGRSRPPGRCPRDPAEGLRTGPRPPGGAEPAEHGSAWGEFEGFQEAPAKAGQSAAKSEAPESPPRPGRQAGGTGAAGSSPRELALSYADVFRFAFEEVPVPQAAEGISPLDHVLGTSSDGKPGREPVPTLCSESRELWRALQNTAGMSASRCLWSKSRCQENFFLVLGIDAAQKDLPGDLGHIPECSDLKEPEEAGAPSRLQPCRALIQTKLSGPPGGGQGSLLACSLFLKTPLRRNGRYVPVPWKKKIFNPRNLKITLFNSDVC</sequence>
<dbReference type="Proteomes" id="UP001652641">
    <property type="component" value="Chromosome 6"/>
</dbReference>
<evidence type="ECO:0000313" key="4">
    <source>
        <dbReference type="RefSeq" id="XP_072616590.1"/>
    </source>
</evidence>
<feature type="compositionally biased region" description="Low complexity" evidence="1">
    <location>
        <begin position="307"/>
        <end position="332"/>
    </location>
</feature>
<dbReference type="InterPro" id="IPR046359">
    <property type="entry name" value="Aftin-like"/>
</dbReference>